<dbReference type="PIRSF" id="PIRSF005963">
    <property type="entry name" value="Lipoyl_synth"/>
    <property type="match status" value="1"/>
</dbReference>
<evidence type="ECO:0000259" key="10">
    <source>
        <dbReference type="PROSITE" id="PS51918"/>
    </source>
</evidence>
<dbReference type="Proteomes" id="UP000279422">
    <property type="component" value="Unassembled WGS sequence"/>
</dbReference>
<dbReference type="SFLD" id="SFLDG01058">
    <property type="entry name" value="lipoyl_synthase_like"/>
    <property type="match status" value="1"/>
</dbReference>
<evidence type="ECO:0000313" key="11">
    <source>
        <dbReference type="EMBL" id="RLE10018.1"/>
    </source>
</evidence>
<accession>A0A497E4Q3</accession>
<dbReference type="PANTHER" id="PTHR10949">
    <property type="entry name" value="LIPOYL SYNTHASE"/>
    <property type="match status" value="1"/>
</dbReference>
<keyword evidence="4 9" id="KW-0949">S-adenosyl-L-methionine</keyword>
<evidence type="ECO:0000313" key="12">
    <source>
        <dbReference type="Proteomes" id="UP000279422"/>
    </source>
</evidence>
<dbReference type="SUPFAM" id="SSF102114">
    <property type="entry name" value="Radical SAM enzymes"/>
    <property type="match status" value="1"/>
</dbReference>
<dbReference type="EC" id="2.8.1.8" evidence="9"/>
<comment type="function">
    <text evidence="9">Catalyzes the radical-mediated insertion of two sulfur atoms into the C-6 and C-8 positions of the octanoyl moiety bound to the lipoyl domains of lipoate-dependent enzymes, thereby converting the octanoylated domains into lipoylated derivatives.</text>
</comment>
<name>A0A497E4Q3_UNCAE</name>
<keyword evidence="5 9" id="KW-0479">Metal-binding</keyword>
<dbReference type="InterPro" id="IPR007197">
    <property type="entry name" value="rSAM"/>
</dbReference>
<dbReference type="FunFam" id="3.20.20.70:FF:000040">
    <property type="entry name" value="Lipoyl synthase"/>
    <property type="match status" value="1"/>
</dbReference>
<dbReference type="GO" id="GO:0016992">
    <property type="term" value="F:lipoate synthase activity"/>
    <property type="evidence" value="ECO:0007669"/>
    <property type="project" value="UniProtKB-UniRule"/>
</dbReference>
<dbReference type="NCBIfam" id="TIGR00510">
    <property type="entry name" value="lipA"/>
    <property type="match status" value="1"/>
</dbReference>
<dbReference type="InterPro" id="IPR058240">
    <property type="entry name" value="rSAM_sf"/>
</dbReference>
<dbReference type="GO" id="GO:0051539">
    <property type="term" value="F:4 iron, 4 sulfur cluster binding"/>
    <property type="evidence" value="ECO:0007669"/>
    <property type="project" value="UniProtKB-UniRule"/>
</dbReference>
<dbReference type="GO" id="GO:0009249">
    <property type="term" value="P:protein lipoylation"/>
    <property type="evidence" value="ECO:0007669"/>
    <property type="project" value="UniProtKB-UniRule"/>
</dbReference>
<dbReference type="AlphaFoldDB" id="A0A497E4Q3"/>
<dbReference type="Pfam" id="PF16881">
    <property type="entry name" value="LIAS_N"/>
    <property type="match status" value="1"/>
</dbReference>
<dbReference type="UniPathway" id="UPA00538">
    <property type="reaction ID" value="UER00593"/>
</dbReference>
<evidence type="ECO:0000256" key="6">
    <source>
        <dbReference type="ARBA" id="ARBA00023004"/>
    </source>
</evidence>
<dbReference type="InterPro" id="IPR006638">
    <property type="entry name" value="Elp3/MiaA/NifB-like_rSAM"/>
</dbReference>
<keyword evidence="1 9" id="KW-0004">4Fe-4S</keyword>
<dbReference type="GO" id="GO:0046872">
    <property type="term" value="F:metal ion binding"/>
    <property type="evidence" value="ECO:0007669"/>
    <property type="project" value="UniProtKB-KW"/>
</dbReference>
<dbReference type="EMBL" id="QMPZ01000020">
    <property type="protein sequence ID" value="RLE10018.1"/>
    <property type="molecule type" value="Genomic_DNA"/>
</dbReference>
<keyword evidence="6 9" id="KW-0408">Iron</keyword>
<feature type="binding site" evidence="9">
    <location>
        <position position="38"/>
    </location>
    <ligand>
        <name>[4Fe-4S] cluster</name>
        <dbReference type="ChEBI" id="CHEBI:49883"/>
        <label>1</label>
    </ligand>
</feature>
<evidence type="ECO:0000256" key="1">
    <source>
        <dbReference type="ARBA" id="ARBA00022485"/>
    </source>
</evidence>
<keyword evidence="3 9" id="KW-0808">Transferase</keyword>
<dbReference type="SFLD" id="SFLDS00029">
    <property type="entry name" value="Radical_SAM"/>
    <property type="match status" value="1"/>
</dbReference>
<feature type="binding site" evidence="9">
    <location>
        <position position="273"/>
    </location>
    <ligand>
        <name>[4Fe-4S] cluster</name>
        <dbReference type="ChEBI" id="CHEBI:49883"/>
        <label>1</label>
    </ligand>
</feature>
<dbReference type="InterPro" id="IPR003698">
    <property type="entry name" value="Lipoyl_synth"/>
</dbReference>
<evidence type="ECO:0000256" key="2">
    <source>
        <dbReference type="ARBA" id="ARBA00022490"/>
    </source>
</evidence>
<comment type="subcellular location">
    <subcellularLocation>
        <location evidence="9">Cytoplasm</location>
    </subcellularLocation>
</comment>
<keyword evidence="2 9" id="KW-0963">Cytoplasm</keyword>
<evidence type="ECO:0000256" key="3">
    <source>
        <dbReference type="ARBA" id="ARBA00022679"/>
    </source>
</evidence>
<comment type="similarity">
    <text evidence="9">Belongs to the radical SAM superfamily. Lipoyl synthase family.</text>
</comment>
<proteinExistence type="inferred from homology"/>
<feature type="binding site" evidence="9">
    <location>
        <position position="33"/>
    </location>
    <ligand>
        <name>[4Fe-4S] cluster</name>
        <dbReference type="ChEBI" id="CHEBI:49883"/>
        <label>1</label>
    </ligand>
</feature>
<feature type="domain" description="Radical SAM core" evidence="10">
    <location>
        <begin position="45"/>
        <end position="262"/>
    </location>
</feature>
<protein>
    <recommendedName>
        <fullName evidence="9">Lipoyl synthase</fullName>
        <ecNumber evidence="9">2.8.1.8</ecNumber>
    </recommendedName>
    <alternativeName>
        <fullName evidence="9">Lip-syn</fullName>
        <shortName evidence="9">LS</shortName>
    </alternativeName>
    <alternativeName>
        <fullName evidence="9">Lipoate synthase</fullName>
    </alternativeName>
    <alternativeName>
        <fullName evidence="9">Lipoic acid synthase</fullName>
    </alternativeName>
    <alternativeName>
        <fullName evidence="9">Sulfur insertion protein LipA</fullName>
    </alternativeName>
</protein>
<evidence type="ECO:0000256" key="7">
    <source>
        <dbReference type="ARBA" id="ARBA00023014"/>
    </source>
</evidence>
<sequence length="295" mass="33727">MALPVWLKKRAPKQKVLEEMQKLFRSLSLHTVCEEARCPNIGECFARKTATFMILGDRCTRNCRFCAVEKGRPLPLDPEEPKNVAEAVRKLGLRYVVVTSVTRDDLEDGGAAQFARTIREIRRVNGEEVKVEVLIPDFGGSLASLKMVMEAEPDVLNHNLETVCRLYPRVRPLANYERSLKLLEQAKKINPSVYTKSGLMVGLGESFEEVVETMRDLREAGCDILTIGQYLRPSPEHLRVEEYIRPEKFQQYERIGRSLGFLEVVSGPFVRSSYHADKVWELISKNGENYHEQDI</sequence>
<dbReference type="InterPro" id="IPR031691">
    <property type="entry name" value="LIAS_N"/>
</dbReference>
<dbReference type="NCBIfam" id="NF009544">
    <property type="entry name" value="PRK12928.1"/>
    <property type="match status" value="1"/>
</dbReference>
<dbReference type="SMART" id="SM00729">
    <property type="entry name" value="Elp3"/>
    <property type="match status" value="1"/>
</dbReference>
<comment type="catalytic activity">
    <reaction evidence="8 9">
        <text>[[Fe-S] cluster scaffold protein carrying a second [4Fe-4S](2+) cluster] + N(6)-octanoyl-L-lysyl-[protein] + 2 oxidized [2Fe-2S]-[ferredoxin] + 2 S-adenosyl-L-methionine + 4 H(+) = [[Fe-S] cluster scaffold protein] + N(6)-[(R)-dihydrolipoyl]-L-lysyl-[protein] + 4 Fe(3+) + 2 hydrogen sulfide + 2 5'-deoxyadenosine + 2 L-methionine + 2 reduced [2Fe-2S]-[ferredoxin]</text>
        <dbReference type="Rhea" id="RHEA:16585"/>
        <dbReference type="Rhea" id="RHEA-COMP:9928"/>
        <dbReference type="Rhea" id="RHEA-COMP:10000"/>
        <dbReference type="Rhea" id="RHEA-COMP:10001"/>
        <dbReference type="Rhea" id="RHEA-COMP:10475"/>
        <dbReference type="Rhea" id="RHEA-COMP:14568"/>
        <dbReference type="Rhea" id="RHEA-COMP:14569"/>
        <dbReference type="ChEBI" id="CHEBI:15378"/>
        <dbReference type="ChEBI" id="CHEBI:17319"/>
        <dbReference type="ChEBI" id="CHEBI:29034"/>
        <dbReference type="ChEBI" id="CHEBI:29919"/>
        <dbReference type="ChEBI" id="CHEBI:33722"/>
        <dbReference type="ChEBI" id="CHEBI:33737"/>
        <dbReference type="ChEBI" id="CHEBI:33738"/>
        <dbReference type="ChEBI" id="CHEBI:57844"/>
        <dbReference type="ChEBI" id="CHEBI:59789"/>
        <dbReference type="ChEBI" id="CHEBI:78809"/>
        <dbReference type="ChEBI" id="CHEBI:83100"/>
        <dbReference type="EC" id="2.8.1.8"/>
    </reaction>
</comment>
<dbReference type="InterPro" id="IPR013785">
    <property type="entry name" value="Aldolase_TIM"/>
</dbReference>
<dbReference type="PANTHER" id="PTHR10949:SF0">
    <property type="entry name" value="LIPOYL SYNTHASE, MITOCHONDRIAL"/>
    <property type="match status" value="1"/>
</dbReference>
<dbReference type="HAMAP" id="MF_00206">
    <property type="entry name" value="Lipoyl_synth"/>
    <property type="match status" value="1"/>
</dbReference>
<gene>
    <name evidence="9 11" type="primary">lipA</name>
    <name evidence="11" type="ORF">DRJ00_02685</name>
</gene>
<dbReference type="GO" id="GO:0005737">
    <property type="term" value="C:cytoplasm"/>
    <property type="evidence" value="ECO:0007669"/>
    <property type="project" value="UniProtKB-SubCell"/>
</dbReference>
<comment type="pathway">
    <text evidence="9">Protein modification; protein lipoylation via endogenous pathway; protein N(6)-(lipoyl)lysine from octanoyl-[acyl-carrier-protein]: step 2/2.</text>
</comment>
<dbReference type="CDD" id="cd01335">
    <property type="entry name" value="Radical_SAM"/>
    <property type="match status" value="1"/>
</dbReference>
<dbReference type="PROSITE" id="PS51918">
    <property type="entry name" value="RADICAL_SAM"/>
    <property type="match status" value="1"/>
</dbReference>
<comment type="caution">
    <text evidence="11">The sequence shown here is derived from an EMBL/GenBank/DDBJ whole genome shotgun (WGS) entry which is preliminary data.</text>
</comment>
<keyword evidence="7 9" id="KW-0411">Iron-sulfur</keyword>
<comment type="cofactor">
    <cofactor evidence="9">
        <name>[4Fe-4S] cluster</name>
        <dbReference type="ChEBI" id="CHEBI:49883"/>
    </cofactor>
    <text evidence="9">Binds 2 [4Fe-4S] clusters per subunit. One cluster is coordinated with 3 cysteines and an exchangeable S-adenosyl-L-methionine.</text>
</comment>
<reference evidence="11 12" key="1">
    <citation type="submission" date="2018-06" db="EMBL/GenBank/DDBJ databases">
        <title>Extensive metabolic versatility and redundancy in microbially diverse, dynamic hydrothermal sediments.</title>
        <authorList>
            <person name="Dombrowski N."/>
            <person name="Teske A."/>
            <person name="Baker B.J."/>
        </authorList>
    </citation>
    <scope>NUCLEOTIDE SEQUENCE [LARGE SCALE GENOMIC DNA]</scope>
    <source>
        <strain evidence="11">B47_G16</strain>
    </source>
</reference>
<feature type="binding site" evidence="9">
    <location>
        <position position="66"/>
    </location>
    <ligand>
        <name>[4Fe-4S] cluster</name>
        <dbReference type="ChEBI" id="CHEBI:49883"/>
        <label>2</label>
        <note>4Fe-4S-S-AdoMet</note>
    </ligand>
</feature>
<evidence type="ECO:0000256" key="8">
    <source>
        <dbReference type="ARBA" id="ARBA00047326"/>
    </source>
</evidence>
<organism evidence="11 12">
    <name type="scientific">Aerophobetes bacterium</name>
    <dbReference type="NCBI Taxonomy" id="2030807"/>
    <lineage>
        <taxon>Bacteria</taxon>
        <taxon>Candidatus Aerophobota</taxon>
    </lineage>
</organism>
<evidence type="ECO:0000256" key="4">
    <source>
        <dbReference type="ARBA" id="ARBA00022691"/>
    </source>
</evidence>
<feature type="binding site" evidence="9">
    <location>
        <position position="59"/>
    </location>
    <ligand>
        <name>[4Fe-4S] cluster</name>
        <dbReference type="ChEBI" id="CHEBI:49883"/>
        <label>2</label>
        <note>4Fe-4S-S-AdoMet</note>
    </ligand>
</feature>
<dbReference type="Pfam" id="PF04055">
    <property type="entry name" value="Radical_SAM"/>
    <property type="match status" value="1"/>
</dbReference>
<dbReference type="NCBIfam" id="NF004019">
    <property type="entry name" value="PRK05481.1"/>
    <property type="match status" value="1"/>
</dbReference>
<evidence type="ECO:0000256" key="9">
    <source>
        <dbReference type="HAMAP-Rule" id="MF_00206"/>
    </source>
</evidence>
<dbReference type="Gene3D" id="3.20.20.70">
    <property type="entry name" value="Aldolase class I"/>
    <property type="match status" value="1"/>
</dbReference>
<feature type="binding site" evidence="9">
    <location>
        <position position="44"/>
    </location>
    <ligand>
        <name>[4Fe-4S] cluster</name>
        <dbReference type="ChEBI" id="CHEBI:49883"/>
        <label>1</label>
    </ligand>
</feature>
<evidence type="ECO:0000256" key="5">
    <source>
        <dbReference type="ARBA" id="ARBA00022723"/>
    </source>
</evidence>
<feature type="binding site" evidence="9">
    <location>
        <position position="63"/>
    </location>
    <ligand>
        <name>[4Fe-4S] cluster</name>
        <dbReference type="ChEBI" id="CHEBI:49883"/>
        <label>2</label>
        <note>4Fe-4S-S-AdoMet</note>
    </ligand>
</feature>
<dbReference type="SFLD" id="SFLDF00271">
    <property type="entry name" value="lipoyl_synthase"/>
    <property type="match status" value="1"/>
</dbReference>